<dbReference type="AlphaFoldDB" id="E9HGI0"/>
<dbReference type="OrthoDB" id="10406780at2759"/>
<dbReference type="HOGENOM" id="CLU_3016270_0_0_1"/>
<keyword evidence="3" id="KW-1185">Reference proteome</keyword>
<feature type="chain" id="PRO_5003241120" evidence="1">
    <location>
        <begin position="19"/>
        <end position="56"/>
    </location>
</feature>
<sequence>MVFQIILAVSTALEMHVAVVVLRVQEGLDYTGIIGDFDSMEDFSSGKLKSGGIDNP</sequence>
<feature type="signal peptide" evidence="1">
    <location>
        <begin position="1"/>
        <end position="18"/>
    </location>
</feature>
<protein>
    <submittedName>
        <fullName evidence="2">Uncharacterized protein</fullName>
    </submittedName>
</protein>
<keyword evidence="1" id="KW-0732">Signal</keyword>
<organism evidence="2 3">
    <name type="scientific">Daphnia pulex</name>
    <name type="common">Water flea</name>
    <dbReference type="NCBI Taxonomy" id="6669"/>
    <lineage>
        <taxon>Eukaryota</taxon>
        <taxon>Metazoa</taxon>
        <taxon>Ecdysozoa</taxon>
        <taxon>Arthropoda</taxon>
        <taxon>Crustacea</taxon>
        <taxon>Branchiopoda</taxon>
        <taxon>Diplostraca</taxon>
        <taxon>Cladocera</taxon>
        <taxon>Anomopoda</taxon>
        <taxon>Daphniidae</taxon>
        <taxon>Daphnia</taxon>
    </lineage>
</organism>
<name>E9HGI0_DAPPU</name>
<evidence type="ECO:0000313" key="3">
    <source>
        <dbReference type="Proteomes" id="UP000000305"/>
    </source>
</evidence>
<dbReference type="Proteomes" id="UP000000305">
    <property type="component" value="Unassembled WGS sequence"/>
</dbReference>
<evidence type="ECO:0000256" key="1">
    <source>
        <dbReference type="SAM" id="SignalP"/>
    </source>
</evidence>
<dbReference type="EMBL" id="GL732641">
    <property type="protein sequence ID" value="EFX69159.1"/>
    <property type="molecule type" value="Genomic_DNA"/>
</dbReference>
<dbReference type="InParanoid" id="E9HGI0"/>
<dbReference type="KEGG" id="dpx:DAPPUDRAFT_259063"/>
<evidence type="ECO:0000313" key="2">
    <source>
        <dbReference type="EMBL" id="EFX69159.1"/>
    </source>
</evidence>
<accession>E9HGI0</accession>
<proteinExistence type="predicted"/>
<reference evidence="2 3" key="1">
    <citation type="journal article" date="2011" name="Science">
        <title>The ecoresponsive genome of Daphnia pulex.</title>
        <authorList>
            <person name="Colbourne J.K."/>
            <person name="Pfrender M.E."/>
            <person name="Gilbert D."/>
            <person name="Thomas W.K."/>
            <person name="Tucker A."/>
            <person name="Oakley T.H."/>
            <person name="Tokishita S."/>
            <person name="Aerts A."/>
            <person name="Arnold G.J."/>
            <person name="Basu M.K."/>
            <person name="Bauer D.J."/>
            <person name="Caceres C.E."/>
            <person name="Carmel L."/>
            <person name="Casola C."/>
            <person name="Choi J.H."/>
            <person name="Detter J.C."/>
            <person name="Dong Q."/>
            <person name="Dusheyko S."/>
            <person name="Eads B.D."/>
            <person name="Frohlich T."/>
            <person name="Geiler-Samerotte K.A."/>
            <person name="Gerlach D."/>
            <person name="Hatcher P."/>
            <person name="Jogdeo S."/>
            <person name="Krijgsveld J."/>
            <person name="Kriventseva E.V."/>
            <person name="Kultz D."/>
            <person name="Laforsch C."/>
            <person name="Lindquist E."/>
            <person name="Lopez J."/>
            <person name="Manak J.R."/>
            <person name="Muller J."/>
            <person name="Pangilinan J."/>
            <person name="Patwardhan R.P."/>
            <person name="Pitluck S."/>
            <person name="Pritham E.J."/>
            <person name="Rechtsteiner A."/>
            <person name="Rho M."/>
            <person name="Rogozin I.B."/>
            <person name="Sakarya O."/>
            <person name="Salamov A."/>
            <person name="Schaack S."/>
            <person name="Shapiro H."/>
            <person name="Shiga Y."/>
            <person name="Skalitzky C."/>
            <person name="Smith Z."/>
            <person name="Souvorov A."/>
            <person name="Sung W."/>
            <person name="Tang Z."/>
            <person name="Tsuchiya D."/>
            <person name="Tu H."/>
            <person name="Vos H."/>
            <person name="Wang M."/>
            <person name="Wolf Y.I."/>
            <person name="Yamagata H."/>
            <person name="Yamada T."/>
            <person name="Ye Y."/>
            <person name="Shaw J.R."/>
            <person name="Andrews J."/>
            <person name="Crease T.J."/>
            <person name="Tang H."/>
            <person name="Lucas S.M."/>
            <person name="Robertson H.M."/>
            <person name="Bork P."/>
            <person name="Koonin E.V."/>
            <person name="Zdobnov E.M."/>
            <person name="Grigoriev I.V."/>
            <person name="Lynch M."/>
            <person name="Boore J.L."/>
        </authorList>
    </citation>
    <scope>NUCLEOTIDE SEQUENCE [LARGE SCALE GENOMIC DNA]</scope>
</reference>
<gene>
    <name evidence="2" type="ORF">DAPPUDRAFT_259063</name>
</gene>